<proteinExistence type="predicted"/>
<feature type="transmembrane region" description="Helical" evidence="1">
    <location>
        <begin position="37"/>
        <end position="61"/>
    </location>
</feature>
<comment type="caution">
    <text evidence="2">The sequence shown here is derived from an EMBL/GenBank/DDBJ whole genome shotgun (WGS) entry which is preliminary data.</text>
</comment>
<gene>
    <name evidence="2" type="ORF">QVD17_06174</name>
</gene>
<accession>A0AAD8LGE6</accession>
<keyword evidence="1" id="KW-1133">Transmembrane helix</keyword>
<evidence type="ECO:0000256" key="1">
    <source>
        <dbReference type="SAM" id="Phobius"/>
    </source>
</evidence>
<dbReference type="AlphaFoldDB" id="A0AAD8LGE6"/>
<keyword evidence="3" id="KW-1185">Reference proteome</keyword>
<dbReference type="Proteomes" id="UP001229421">
    <property type="component" value="Unassembled WGS sequence"/>
</dbReference>
<sequence>MKVDPTRFDKPDAPATRPDTSPHLLCFFVKPTPFSQFQYTLIIIIIFIFTLFSQFIFCMLITITSSIHPLKGTKILQFQFTSFVRVSSYN</sequence>
<organism evidence="2 3">
    <name type="scientific">Tagetes erecta</name>
    <name type="common">African marigold</name>
    <dbReference type="NCBI Taxonomy" id="13708"/>
    <lineage>
        <taxon>Eukaryota</taxon>
        <taxon>Viridiplantae</taxon>
        <taxon>Streptophyta</taxon>
        <taxon>Embryophyta</taxon>
        <taxon>Tracheophyta</taxon>
        <taxon>Spermatophyta</taxon>
        <taxon>Magnoliopsida</taxon>
        <taxon>eudicotyledons</taxon>
        <taxon>Gunneridae</taxon>
        <taxon>Pentapetalae</taxon>
        <taxon>asterids</taxon>
        <taxon>campanulids</taxon>
        <taxon>Asterales</taxon>
        <taxon>Asteraceae</taxon>
        <taxon>Asteroideae</taxon>
        <taxon>Heliantheae alliance</taxon>
        <taxon>Tageteae</taxon>
        <taxon>Tagetes</taxon>
    </lineage>
</organism>
<dbReference type="EMBL" id="JAUHHV010000001">
    <property type="protein sequence ID" value="KAK1440349.1"/>
    <property type="molecule type" value="Genomic_DNA"/>
</dbReference>
<evidence type="ECO:0000313" key="3">
    <source>
        <dbReference type="Proteomes" id="UP001229421"/>
    </source>
</evidence>
<name>A0AAD8LGE6_TARER</name>
<evidence type="ECO:0000313" key="2">
    <source>
        <dbReference type="EMBL" id="KAK1440349.1"/>
    </source>
</evidence>
<keyword evidence="1" id="KW-0472">Membrane</keyword>
<protein>
    <submittedName>
        <fullName evidence="2">Uncharacterized protein</fullName>
    </submittedName>
</protein>
<reference evidence="2" key="1">
    <citation type="journal article" date="2023" name="bioRxiv">
        <title>Improved chromosome-level genome assembly for marigold (Tagetes erecta).</title>
        <authorList>
            <person name="Jiang F."/>
            <person name="Yuan L."/>
            <person name="Wang S."/>
            <person name="Wang H."/>
            <person name="Xu D."/>
            <person name="Wang A."/>
            <person name="Fan W."/>
        </authorList>
    </citation>
    <scope>NUCLEOTIDE SEQUENCE</scope>
    <source>
        <strain evidence="2">WSJ</strain>
        <tissue evidence="2">Leaf</tissue>
    </source>
</reference>
<keyword evidence="1" id="KW-0812">Transmembrane</keyword>